<gene>
    <name evidence="3" type="ORF">M441DRAFT_135350</name>
</gene>
<evidence type="ECO:0000313" key="4">
    <source>
        <dbReference type="Proteomes" id="UP000240493"/>
    </source>
</evidence>
<keyword evidence="1" id="KW-0677">Repeat</keyword>
<evidence type="ECO:0000256" key="1">
    <source>
        <dbReference type="ARBA" id="ARBA00022737"/>
    </source>
</evidence>
<reference evidence="3 4" key="1">
    <citation type="submission" date="2016-07" db="EMBL/GenBank/DDBJ databases">
        <title>Multiple horizontal gene transfer events from other fungi enriched the ability of initially mycotrophic Trichoderma (Ascomycota) to feed on dead plant biomass.</title>
        <authorList>
            <consortium name="DOE Joint Genome Institute"/>
            <person name="Aerts A."/>
            <person name="Atanasova L."/>
            <person name="Chenthamara K."/>
            <person name="Zhang J."/>
            <person name="Grujic M."/>
            <person name="Henrissat B."/>
            <person name="Kuo A."/>
            <person name="Salamov A."/>
            <person name="Lipzen A."/>
            <person name="Labutti K."/>
            <person name="Barry K."/>
            <person name="Miao Y."/>
            <person name="Rahimi M.J."/>
            <person name="Shen Q."/>
            <person name="Grigoriev I.V."/>
            <person name="Kubicek C.P."/>
            <person name="Druzhinina I.S."/>
        </authorList>
    </citation>
    <scope>NUCLEOTIDE SEQUENCE [LARGE SCALE GENOMIC DNA]</scope>
    <source>
        <strain evidence="3 4">CBS 433.97</strain>
    </source>
</reference>
<dbReference type="OrthoDB" id="4900387at2759"/>
<sequence length="110" mass="11936">NVSITDNKGKSPLSWAAGNGYADAVEVLLRSKRASEASSDNDKRNAILWVSGDGHHAALAKFLDAGCPEVDAKDVDEWTPLAWAIQTNAPETHCQKSDSKAAFKFMTRFD</sequence>
<dbReference type="InterPro" id="IPR002110">
    <property type="entry name" value="Ankyrin_rpt"/>
</dbReference>
<dbReference type="AlphaFoldDB" id="A0A2T3ZES5"/>
<organism evidence="3 4">
    <name type="scientific">Trichoderma asperellum (strain ATCC 204424 / CBS 433.97 / NBRC 101777)</name>
    <dbReference type="NCBI Taxonomy" id="1042311"/>
    <lineage>
        <taxon>Eukaryota</taxon>
        <taxon>Fungi</taxon>
        <taxon>Dikarya</taxon>
        <taxon>Ascomycota</taxon>
        <taxon>Pezizomycotina</taxon>
        <taxon>Sordariomycetes</taxon>
        <taxon>Hypocreomycetidae</taxon>
        <taxon>Hypocreales</taxon>
        <taxon>Hypocreaceae</taxon>
        <taxon>Trichoderma</taxon>
    </lineage>
</organism>
<dbReference type="STRING" id="1042311.A0A2T3ZES5"/>
<name>A0A2T3ZES5_TRIA4</name>
<dbReference type="SUPFAM" id="SSF48403">
    <property type="entry name" value="Ankyrin repeat"/>
    <property type="match status" value="1"/>
</dbReference>
<dbReference type="Proteomes" id="UP000240493">
    <property type="component" value="Unassembled WGS sequence"/>
</dbReference>
<accession>A0A2T3ZES5</accession>
<dbReference type="Pfam" id="PF00023">
    <property type="entry name" value="Ank"/>
    <property type="match status" value="1"/>
</dbReference>
<dbReference type="InterPro" id="IPR036770">
    <property type="entry name" value="Ankyrin_rpt-contain_sf"/>
</dbReference>
<protein>
    <submittedName>
        <fullName evidence="3">Uncharacterized protein</fullName>
    </submittedName>
</protein>
<keyword evidence="4" id="KW-1185">Reference proteome</keyword>
<evidence type="ECO:0000313" key="3">
    <source>
        <dbReference type="EMBL" id="PTB43311.1"/>
    </source>
</evidence>
<keyword evidence="2" id="KW-0040">ANK repeat</keyword>
<dbReference type="PANTHER" id="PTHR24198">
    <property type="entry name" value="ANKYRIN REPEAT AND PROTEIN KINASE DOMAIN-CONTAINING PROTEIN"/>
    <property type="match status" value="1"/>
</dbReference>
<dbReference type="EMBL" id="KZ679259">
    <property type="protein sequence ID" value="PTB43311.1"/>
    <property type="molecule type" value="Genomic_DNA"/>
</dbReference>
<dbReference type="PANTHER" id="PTHR24198:SF165">
    <property type="entry name" value="ANKYRIN REPEAT-CONTAINING PROTEIN-RELATED"/>
    <property type="match status" value="1"/>
</dbReference>
<dbReference type="Gene3D" id="1.25.40.20">
    <property type="entry name" value="Ankyrin repeat-containing domain"/>
    <property type="match status" value="1"/>
</dbReference>
<proteinExistence type="predicted"/>
<evidence type="ECO:0000256" key="2">
    <source>
        <dbReference type="ARBA" id="ARBA00023043"/>
    </source>
</evidence>
<feature type="non-terminal residue" evidence="3">
    <location>
        <position position="1"/>
    </location>
</feature>